<accession>A0A419F4Y9</accession>
<evidence type="ECO:0000313" key="2">
    <source>
        <dbReference type="EMBL" id="RJP73365.1"/>
    </source>
</evidence>
<dbReference type="EMBL" id="QZKI01000028">
    <property type="protein sequence ID" value="RJP73365.1"/>
    <property type="molecule type" value="Genomic_DNA"/>
</dbReference>
<keyword evidence="1" id="KW-0175">Coiled coil</keyword>
<gene>
    <name evidence="2" type="ORF">C4532_04470</name>
</gene>
<name>A0A419F4Y9_9BACT</name>
<feature type="coiled-coil region" evidence="1">
    <location>
        <begin position="212"/>
        <end position="246"/>
    </location>
</feature>
<organism evidence="2 3">
    <name type="scientific">Candidatus Abyssobacteria bacterium SURF_17</name>
    <dbReference type="NCBI Taxonomy" id="2093361"/>
    <lineage>
        <taxon>Bacteria</taxon>
        <taxon>Pseudomonadati</taxon>
        <taxon>Candidatus Hydrogenedentota</taxon>
        <taxon>Candidatus Abyssobacteria</taxon>
    </lineage>
</organism>
<dbReference type="AlphaFoldDB" id="A0A419F4Y9"/>
<reference evidence="2 3" key="1">
    <citation type="journal article" date="2017" name="ISME J.">
        <title>Energy and carbon metabolisms in a deep terrestrial subsurface fluid microbial community.</title>
        <authorList>
            <person name="Momper L."/>
            <person name="Jungbluth S.P."/>
            <person name="Lee M.D."/>
            <person name="Amend J.P."/>
        </authorList>
    </citation>
    <scope>NUCLEOTIDE SEQUENCE [LARGE SCALE GENOMIC DNA]</scope>
    <source>
        <strain evidence="2">SURF_17</strain>
    </source>
</reference>
<evidence type="ECO:0000256" key="1">
    <source>
        <dbReference type="SAM" id="Coils"/>
    </source>
</evidence>
<protein>
    <submittedName>
        <fullName evidence="2">Uncharacterized protein</fullName>
    </submittedName>
</protein>
<proteinExistence type="predicted"/>
<dbReference type="Proteomes" id="UP000285961">
    <property type="component" value="Unassembled WGS sequence"/>
</dbReference>
<sequence>MSECAARRLRSASVHTALNPVPYLLLGVAFVLLMSRAATADEIYFKSGYSRTAVVIREADDAITFKTEMGVSTIRRDKVDFVEKATQEENQLLLRKWRQKELALKEALEARKLAEKRFEEAQLAKGLVKFEGQWMTPEEREHTLSLRKRAEDHHRRFEDEQRAKGLVPFQNLWVTPEHDRELREMEPEIYGLYDEITSQRRTVGALRAAMANVASIEEAERFSRRIEEMNREIDANTEKLGKLLNRADEIEAASVSYQTPEEFLGVLGPDMESE</sequence>
<evidence type="ECO:0000313" key="3">
    <source>
        <dbReference type="Proteomes" id="UP000285961"/>
    </source>
</evidence>
<comment type="caution">
    <text evidence="2">The sequence shown here is derived from an EMBL/GenBank/DDBJ whole genome shotgun (WGS) entry which is preliminary data.</text>
</comment>